<protein>
    <submittedName>
        <fullName evidence="10">Rhomboid family protein</fullName>
    </submittedName>
</protein>
<evidence type="ECO:0000256" key="5">
    <source>
        <dbReference type="ARBA" id="ARBA00022801"/>
    </source>
</evidence>
<evidence type="ECO:0000256" key="2">
    <source>
        <dbReference type="ARBA" id="ARBA00009045"/>
    </source>
</evidence>
<feature type="transmembrane region" description="Helical" evidence="8">
    <location>
        <begin position="111"/>
        <end position="129"/>
    </location>
</feature>
<feature type="transmembrane region" description="Helical" evidence="8">
    <location>
        <begin position="166"/>
        <end position="182"/>
    </location>
</feature>
<organism evidence="10 11">
    <name type="scientific">Dethiobacter alkaliphilus AHT 1</name>
    <dbReference type="NCBI Taxonomy" id="555088"/>
    <lineage>
        <taxon>Bacteria</taxon>
        <taxon>Bacillati</taxon>
        <taxon>Bacillota</taxon>
        <taxon>Dethiobacteria</taxon>
        <taxon>Dethiobacterales</taxon>
        <taxon>Dethiobacteraceae</taxon>
        <taxon>Dethiobacter</taxon>
    </lineage>
</organism>
<accession>C0GCB7</accession>
<keyword evidence="3" id="KW-0645">Protease</keyword>
<dbReference type="STRING" id="555088.DealDRAFT_0126"/>
<dbReference type="RefSeq" id="WP_008513870.1">
    <property type="nucleotide sequence ID" value="NZ_ACJM01000001.1"/>
</dbReference>
<dbReference type="Gene3D" id="1.20.1540.10">
    <property type="entry name" value="Rhomboid-like"/>
    <property type="match status" value="1"/>
</dbReference>
<keyword evidence="11" id="KW-1185">Reference proteome</keyword>
<evidence type="ECO:0000256" key="7">
    <source>
        <dbReference type="ARBA" id="ARBA00023136"/>
    </source>
</evidence>
<evidence type="ECO:0000256" key="8">
    <source>
        <dbReference type="SAM" id="Phobius"/>
    </source>
</evidence>
<comment type="caution">
    <text evidence="10">The sequence shown here is derived from an EMBL/GenBank/DDBJ whole genome shotgun (WGS) entry which is preliminary data.</text>
</comment>
<dbReference type="InterPro" id="IPR035952">
    <property type="entry name" value="Rhomboid-like_sf"/>
</dbReference>
<evidence type="ECO:0000259" key="9">
    <source>
        <dbReference type="Pfam" id="PF01694"/>
    </source>
</evidence>
<dbReference type="Pfam" id="PF01694">
    <property type="entry name" value="Rhomboid"/>
    <property type="match status" value="1"/>
</dbReference>
<dbReference type="InterPro" id="IPR022764">
    <property type="entry name" value="Peptidase_S54_rhomboid_dom"/>
</dbReference>
<evidence type="ECO:0000256" key="4">
    <source>
        <dbReference type="ARBA" id="ARBA00022692"/>
    </source>
</evidence>
<evidence type="ECO:0000256" key="3">
    <source>
        <dbReference type="ARBA" id="ARBA00022670"/>
    </source>
</evidence>
<dbReference type="eggNOG" id="COG0705">
    <property type="taxonomic scope" value="Bacteria"/>
</dbReference>
<feature type="transmembrane region" description="Helical" evidence="8">
    <location>
        <begin position="12"/>
        <end position="29"/>
    </location>
</feature>
<feature type="domain" description="Peptidase S54 rhomboid" evidence="9">
    <location>
        <begin position="47"/>
        <end position="182"/>
    </location>
</feature>
<name>C0GCB7_DETAL</name>
<feature type="transmembrane region" description="Helical" evidence="8">
    <location>
        <begin position="49"/>
        <end position="76"/>
    </location>
</feature>
<dbReference type="SUPFAM" id="SSF144091">
    <property type="entry name" value="Rhomboid-like"/>
    <property type="match status" value="1"/>
</dbReference>
<gene>
    <name evidence="10" type="ORF">DealDRAFT_0126</name>
</gene>
<sequence>MSEIIDIKKNPVSLLIFIMAAGIFFVARGTDPENIRFLAFDYEALPQRWYAILTYGFVHVDWNHIIINMGLLIWIGIWVERLIGSNRYIVLVIGGILAGGLTLLLRETAGIGFSAGAAAIVFYYHFAFPMKRELPFGLPNVVLPVVLLIVSVGAIIFGWLPAVGHYPHIAGALVGIVLLGIFRKHHKPIDED</sequence>
<dbReference type="GO" id="GO:0004252">
    <property type="term" value="F:serine-type endopeptidase activity"/>
    <property type="evidence" value="ECO:0007669"/>
    <property type="project" value="InterPro"/>
</dbReference>
<dbReference type="GO" id="GO:0006508">
    <property type="term" value="P:proteolysis"/>
    <property type="evidence" value="ECO:0007669"/>
    <property type="project" value="UniProtKB-KW"/>
</dbReference>
<keyword evidence="4 8" id="KW-0812">Transmembrane</keyword>
<dbReference type="Proteomes" id="UP000006443">
    <property type="component" value="Unassembled WGS sequence"/>
</dbReference>
<comment type="subcellular location">
    <subcellularLocation>
        <location evidence="1">Membrane</location>
        <topology evidence="1">Multi-pass membrane protein</topology>
    </subcellularLocation>
</comment>
<keyword evidence="7 8" id="KW-0472">Membrane</keyword>
<feature type="transmembrane region" description="Helical" evidence="8">
    <location>
        <begin position="141"/>
        <end position="160"/>
    </location>
</feature>
<evidence type="ECO:0000256" key="1">
    <source>
        <dbReference type="ARBA" id="ARBA00004141"/>
    </source>
</evidence>
<feature type="transmembrane region" description="Helical" evidence="8">
    <location>
        <begin position="88"/>
        <end position="105"/>
    </location>
</feature>
<dbReference type="PANTHER" id="PTHR43066">
    <property type="entry name" value="RHOMBOID-RELATED PROTEIN"/>
    <property type="match status" value="1"/>
</dbReference>
<reference evidence="10 11" key="1">
    <citation type="submission" date="2009-02" db="EMBL/GenBank/DDBJ databases">
        <title>Sequencing of the draft genome and assembly of Dethiobacter alkaliphilus AHT 1.</title>
        <authorList>
            <consortium name="US DOE Joint Genome Institute (JGI-PGF)"/>
            <person name="Lucas S."/>
            <person name="Copeland A."/>
            <person name="Lapidus A."/>
            <person name="Glavina del Rio T."/>
            <person name="Dalin E."/>
            <person name="Tice H."/>
            <person name="Bruce D."/>
            <person name="Goodwin L."/>
            <person name="Pitluck S."/>
            <person name="Larimer F."/>
            <person name="Land M.L."/>
            <person name="Hauser L."/>
            <person name="Muyzer G."/>
        </authorList>
    </citation>
    <scope>NUCLEOTIDE SEQUENCE [LARGE SCALE GENOMIC DNA]</scope>
    <source>
        <strain evidence="10 11">AHT 1</strain>
    </source>
</reference>
<keyword evidence="5" id="KW-0378">Hydrolase</keyword>
<keyword evidence="6 8" id="KW-1133">Transmembrane helix</keyword>
<proteinExistence type="inferred from homology"/>
<dbReference type="PANTHER" id="PTHR43066:SF1">
    <property type="entry name" value="RHOMBOID PROTEIN 2"/>
    <property type="match status" value="1"/>
</dbReference>
<evidence type="ECO:0000313" key="11">
    <source>
        <dbReference type="Proteomes" id="UP000006443"/>
    </source>
</evidence>
<evidence type="ECO:0000256" key="6">
    <source>
        <dbReference type="ARBA" id="ARBA00022989"/>
    </source>
</evidence>
<dbReference type="GO" id="GO:0016020">
    <property type="term" value="C:membrane"/>
    <property type="evidence" value="ECO:0007669"/>
    <property type="project" value="UniProtKB-SubCell"/>
</dbReference>
<dbReference type="AlphaFoldDB" id="C0GCB7"/>
<dbReference type="EMBL" id="ACJM01000001">
    <property type="protein sequence ID" value="EEG78852.1"/>
    <property type="molecule type" value="Genomic_DNA"/>
</dbReference>
<comment type="similarity">
    <text evidence="2">Belongs to the peptidase S54 family.</text>
</comment>
<dbReference type="OrthoDB" id="5419261at2"/>
<evidence type="ECO:0000313" key="10">
    <source>
        <dbReference type="EMBL" id="EEG78852.1"/>
    </source>
</evidence>